<dbReference type="NCBIfam" id="TIGR02285">
    <property type="entry name" value="TIGR02285 family protein"/>
    <property type="match status" value="1"/>
</dbReference>
<name>Q6ANT8_DESPS</name>
<evidence type="ECO:0000313" key="2">
    <source>
        <dbReference type="Proteomes" id="UP000000602"/>
    </source>
</evidence>
<dbReference type="HOGENOM" id="CLU_070282_0_0_7"/>
<dbReference type="OrthoDB" id="9150746at2"/>
<dbReference type="InterPro" id="IPR011972">
    <property type="entry name" value="CHP02285"/>
</dbReference>
<keyword evidence="2" id="KW-1185">Reference proteome</keyword>
<evidence type="ECO:0008006" key="3">
    <source>
        <dbReference type="Google" id="ProtNLM"/>
    </source>
</evidence>
<dbReference type="EMBL" id="CR522870">
    <property type="protein sequence ID" value="CAG35986.1"/>
    <property type="molecule type" value="Genomic_DNA"/>
</dbReference>
<dbReference type="KEGG" id="dps:DP1257"/>
<proteinExistence type="predicted"/>
<dbReference type="AlphaFoldDB" id="Q6ANT8"/>
<protein>
    <recommendedName>
        <fullName evidence="3">Solute-binding protein family 3/N-terminal domain-containing protein</fullName>
    </recommendedName>
</protein>
<organism evidence="1 2">
    <name type="scientific">Desulfotalea psychrophila (strain LSv54 / DSM 12343)</name>
    <dbReference type="NCBI Taxonomy" id="177439"/>
    <lineage>
        <taxon>Bacteria</taxon>
        <taxon>Pseudomonadati</taxon>
        <taxon>Thermodesulfobacteriota</taxon>
        <taxon>Desulfobulbia</taxon>
        <taxon>Desulfobulbales</taxon>
        <taxon>Desulfocapsaceae</taxon>
        <taxon>Desulfotalea</taxon>
    </lineage>
</organism>
<dbReference type="RefSeq" id="WP_011188498.1">
    <property type="nucleotide sequence ID" value="NC_006138.1"/>
</dbReference>
<evidence type="ECO:0000313" key="1">
    <source>
        <dbReference type="EMBL" id="CAG35986.1"/>
    </source>
</evidence>
<dbReference type="Proteomes" id="UP000000602">
    <property type="component" value="Chromosome"/>
</dbReference>
<dbReference type="SUPFAM" id="SSF53850">
    <property type="entry name" value="Periplasmic binding protein-like II"/>
    <property type="match status" value="1"/>
</dbReference>
<reference evidence="2" key="1">
    <citation type="journal article" date="2004" name="Environ. Microbiol.">
        <title>The genome of Desulfotalea psychrophila, a sulfate-reducing bacterium from permanently cold Arctic sediments.</title>
        <authorList>
            <person name="Rabus R."/>
            <person name="Ruepp A."/>
            <person name="Frickey T."/>
            <person name="Rattei T."/>
            <person name="Fartmann B."/>
            <person name="Stark M."/>
            <person name="Bauer M."/>
            <person name="Zibat A."/>
            <person name="Lombardot T."/>
            <person name="Becker I."/>
            <person name="Amann J."/>
            <person name="Gellner K."/>
            <person name="Teeling H."/>
            <person name="Leuschner W.D."/>
            <person name="Gloeckner F.-O."/>
            <person name="Lupas A.N."/>
            <person name="Amann R."/>
            <person name="Klenk H.-P."/>
        </authorList>
    </citation>
    <scope>NUCLEOTIDE SEQUENCE [LARGE SCALE GENOMIC DNA]</scope>
    <source>
        <strain evidence="2">DSM 12343 / LSv54</strain>
    </source>
</reference>
<dbReference type="STRING" id="177439.DP1257"/>
<sequence>MLIIPEIQARQSLTWLAADAPPMCICRGAYRGQGYLDLIQGQITEKLSSYDVDKNSANISRHYELWKDGAEVCSIGYKTADRQKIAYYSQPILRTLPAVLVVSRDKAALFSGLQVISLKKLLQRGDIVLGRSHGRSYGGPLDKIFNQYGTKKNIFNYEGDGISRNFFEMLALNRIDAIVCQPSELIYLTKRLGLSGQFLTFDIEENRGTVEANSVYVICSKTDWGKRVISRVDKLVADPQIKLHFHYAYEYWLNSKYLELYSGNAAKTYAH</sequence>
<accession>Q6ANT8</accession>
<dbReference type="eggNOG" id="COG0834">
    <property type="taxonomic scope" value="Bacteria"/>
</dbReference>
<gene>
    <name evidence="1" type="ordered locus">DP1257</name>
</gene>